<accession>A0AA39PCT5</accession>
<gene>
    <name evidence="1" type="ORF">EDD18DRAFT_1113310</name>
</gene>
<dbReference type="EMBL" id="JAUEPU010000077">
    <property type="protein sequence ID" value="KAK0481028.1"/>
    <property type="molecule type" value="Genomic_DNA"/>
</dbReference>
<keyword evidence="2" id="KW-1185">Reference proteome</keyword>
<dbReference type="Proteomes" id="UP001175228">
    <property type="component" value="Unassembled WGS sequence"/>
</dbReference>
<organism evidence="1 2">
    <name type="scientific">Armillaria luteobubalina</name>
    <dbReference type="NCBI Taxonomy" id="153913"/>
    <lineage>
        <taxon>Eukaryota</taxon>
        <taxon>Fungi</taxon>
        <taxon>Dikarya</taxon>
        <taxon>Basidiomycota</taxon>
        <taxon>Agaricomycotina</taxon>
        <taxon>Agaricomycetes</taxon>
        <taxon>Agaricomycetidae</taxon>
        <taxon>Agaricales</taxon>
        <taxon>Marasmiineae</taxon>
        <taxon>Physalacriaceae</taxon>
        <taxon>Armillaria</taxon>
    </lineage>
</organism>
<dbReference type="AlphaFoldDB" id="A0AA39PCT5"/>
<proteinExistence type="predicted"/>
<comment type="caution">
    <text evidence="1">The sequence shown here is derived from an EMBL/GenBank/DDBJ whole genome shotgun (WGS) entry which is preliminary data.</text>
</comment>
<evidence type="ECO:0000313" key="2">
    <source>
        <dbReference type="Proteomes" id="UP001175228"/>
    </source>
</evidence>
<evidence type="ECO:0000313" key="1">
    <source>
        <dbReference type="EMBL" id="KAK0481028.1"/>
    </source>
</evidence>
<protein>
    <submittedName>
        <fullName evidence="1">Uncharacterized protein</fullName>
    </submittedName>
</protein>
<name>A0AA39PCT5_9AGAR</name>
<reference evidence="1" key="1">
    <citation type="submission" date="2023-06" db="EMBL/GenBank/DDBJ databases">
        <authorList>
            <consortium name="Lawrence Berkeley National Laboratory"/>
            <person name="Ahrendt S."/>
            <person name="Sahu N."/>
            <person name="Indic B."/>
            <person name="Wong-Bajracharya J."/>
            <person name="Merenyi Z."/>
            <person name="Ke H.-M."/>
            <person name="Monk M."/>
            <person name="Kocsube S."/>
            <person name="Drula E."/>
            <person name="Lipzen A."/>
            <person name="Balint B."/>
            <person name="Henrissat B."/>
            <person name="Andreopoulos B."/>
            <person name="Martin F.M."/>
            <person name="Harder C.B."/>
            <person name="Rigling D."/>
            <person name="Ford K.L."/>
            <person name="Foster G.D."/>
            <person name="Pangilinan J."/>
            <person name="Papanicolaou A."/>
            <person name="Barry K."/>
            <person name="LaButti K."/>
            <person name="Viragh M."/>
            <person name="Koriabine M."/>
            <person name="Yan M."/>
            <person name="Riley R."/>
            <person name="Champramary S."/>
            <person name="Plett K.L."/>
            <person name="Tsai I.J."/>
            <person name="Slot J."/>
            <person name="Sipos G."/>
            <person name="Plett J."/>
            <person name="Nagy L.G."/>
            <person name="Grigoriev I.V."/>
        </authorList>
    </citation>
    <scope>NUCLEOTIDE SEQUENCE</scope>
    <source>
        <strain evidence="1">HWK02</strain>
    </source>
</reference>
<sequence length="232" mass="26562">MTSAKIQGARFQETIRAGGTFRRRRGPGFNFTCLDMAFDPVLCQSATSCKVEAKAMPDVRGDLPHSAPARPTNSIGFAKFDQAPKQPATATQLFFFSNATVLPVQGFSLLQNITKEEEKLCGSNKEKAGLLLWEKKQVLAAINDRKFKLWFLIFLETIEFPIHPSHDPDYFSWWIFHSTDNPMWSLQYVLKQWRMVVMSSPQLWSYINIILTDNNFDDPSYVWQFSEQCSCA</sequence>